<dbReference type="EMBL" id="JBHUEA010000015">
    <property type="protein sequence ID" value="MFD1722010.1"/>
    <property type="molecule type" value="Genomic_DNA"/>
</dbReference>
<dbReference type="Proteomes" id="UP001597347">
    <property type="component" value="Unassembled WGS sequence"/>
</dbReference>
<feature type="transmembrane region" description="Helical" evidence="5">
    <location>
        <begin position="223"/>
        <end position="241"/>
    </location>
</feature>
<sequence length="406" mass="41066">MTRTAPRARPAKELRHWRTAVFTIFALTGLVFATWASRVPGIRDLLGASTQEMGFLIIGISAGSITGLIAASHIIARLGATRTILVVYAAVSVAMIALGLVVAVAPSFAAIFVILLVVGLSSVVDVAMNLSGAANERAIGRTIMPLFHASFSGGTVLGAALGSLLEAAGVPIAVHFAGVGVVALATTVVLVRFLQPAEQPIDATAEVAPSTWRDRLSVWRDRRVLLIGAVALGMAFAEGSANDWLSLAMVDGHGLDNAGGAAVLAVFLAAMTVGRIGGVPLLDRFGRVPVLRGTAALAVVGLLVVIFVPVDGIAVVGVVLWGLGASLGFPVAMSAAADDPRTATATVSAVATIGYFAFLVGPPVIGVLGEHVGILNALLVVLVLVVGTGLAAPAAGSPSRPAARAA</sequence>
<name>A0ABW4LEQ7_9MICO</name>
<feature type="transmembrane region" description="Helical" evidence="5">
    <location>
        <begin position="83"/>
        <end position="102"/>
    </location>
</feature>
<evidence type="ECO:0000259" key="6">
    <source>
        <dbReference type="PROSITE" id="PS50850"/>
    </source>
</evidence>
<dbReference type="Pfam" id="PF07690">
    <property type="entry name" value="MFS_1"/>
    <property type="match status" value="1"/>
</dbReference>
<reference evidence="8" key="1">
    <citation type="journal article" date="2019" name="Int. J. Syst. Evol. Microbiol.">
        <title>The Global Catalogue of Microorganisms (GCM) 10K type strain sequencing project: providing services to taxonomists for standard genome sequencing and annotation.</title>
        <authorList>
            <consortium name="The Broad Institute Genomics Platform"/>
            <consortium name="The Broad Institute Genome Sequencing Center for Infectious Disease"/>
            <person name="Wu L."/>
            <person name="Ma J."/>
        </authorList>
    </citation>
    <scope>NUCLEOTIDE SEQUENCE [LARGE SCALE GENOMIC DNA]</scope>
    <source>
        <strain evidence="8">CGMCC 1.12471</strain>
    </source>
</reference>
<keyword evidence="4 5" id="KW-0472">Membrane</keyword>
<feature type="transmembrane region" description="Helical" evidence="5">
    <location>
        <begin position="313"/>
        <end position="333"/>
    </location>
</feature>
<protein>
    <submittedName>
        <fullName evidence="7">MFS transporter</fullName>
    </submittedName>
</protein>
<feature type="transmembrane region" description="Helical" evidence="5">
    <location>
        <begin position="108"/>
        <end position="130"/>
    </location>
</feature>
<dbReference type="InterPro" id="IPR011701">
    <property type="entry name" value="MFS"/>
</dbReference>
<proteinExistence type="predicted"/>
<evidence type="ECO:0000256" key="2">
    <source>
        <dbReference type="ARBA" id="ARBA00022692"/>
    </source>
</evidence>
<feature type="transmembrane region" description="Helical" evidence="5">
    <location>
        <begin position="142"/>
        <end position="164"/>
    </location>
</feature>
<comment type="subcellular location">
    <subcellularLocation>
        <location evidence="1">Cell membrane</location>
        <topology evidence="1">Multi-pass membrane protein</topology>
    </subcellularLocation>
</comment>
<keyword evidence="8" id="KW-1185">Reference proteome</keyword>
<evidence type="ECO:0000256" key="3">
    <source>
        <dbReference type="ARBA" id="ARBA00022989"/>
    </source>
</evidence>
<evidence type="ECO:0000256" key="1">
    <source>
        <dbReference type="ARBA" id="ARBA00004651"/>
    </source>
</evidence>
<dbReference type="PANTHER" id="PTHR23514">
    <property type="entry name" value="BYPASS OF STOP CODON PROTEIN 6"/>
    <property type="match status" value="1"/>
</dbReference>
<feature type="transmembrane region" description="Helical" evidence="5">
    <location>
        <begin position="56"/>
        <end position="76"/>
    </location>
</feature>
<keyword evidence="3 5" id="KW-1133">Transmembrane helix</keyword>
<gene>
    <name evidence="7" type="ORF">ACFSBI_10645</name>
</gene>
<keyword evidence="2 5" id="KW-0812">Transmembrane</keyword>
<dbReference type="SUPFAM" id="SSF103473">
    <property type="entry name" value="MFS general substrate transporter"/>
    <property type="match status" value="1"/>
</dbReference>
<evidence type="ECO:0000256" key="4">
    <source>
        <dbReference type="ARBA" id="ARBA00023136"/>
    </source>
</evidence>
<feature type="transmembrane region" description="Helical" evidence="5">
    <location>
        <begin position="374"/>
        <end position="395"/>
    </location>
</feature>
<evidence type="ECO:0000313" key="8">
    <source>
        <dbReference type="Proteomes" id="UP001597347"/>
    </source>
</evidence>
<feature type="transmembrane region" description="Helical" evidence="5">
    <location>
        <begin position="170"/>
        <end position="191"/>
    </location>
</feature>
<feature type="transmembrane region" description="Helical" evidence="5">
    <location>
        <begin position="345"/>
        <end position="368"/>
    </location>
</feature>
<feature type="transmembrane region" description="Helical" evidence="5">
    <location>
        <begin position="261"/>
        <end position="282"/>
    </location>
</feature>
<feature type="transmembrane region" description="Helical" evidence="5">
    <location>
        <begin position="289"/>
        <end position="307"/>
    </location>
</feature>
<accession>A0ABW4LEQ7</accession>
<evidence type="ECO:0000256" key="5">
    <source>
        <dbReference type="SAM" id="Phobius"/>
    </source>
</evidence>
<dbReference type="InterPro" id="IPR051788">
    <property type="entry name" value="MFS_Transporter"/>
</dbReference>
<organism evidence="7 8">
    <name type="scientific">Amnibacterium endophyticum</name>
    <dbReference type="NCBI Taxonomy" id="2109337"/>
    <lineage>
        <taxon>Bacteria</taxon>
        <taxon>Bacillati</taxon>
        <taxon>Actinomycetota</taxon>
        <taxon>Actinomycetes</taxon>
        <taxon>Micrococcales</taxon>
        <taxon>Microbacteriaceae</taxon>
        <taxon>Amnibacterium</taxon>
    </lineage>
</organism>
<dbReference type="CDD" id="cd17393">
    <property type="entry name" value="MFS_MosC_like"/>
    <property type="match status" value="1"/>
</dbReference>
<comment type="caution">
    <text evidence="7">The sequence shown here is derived from an EMBL/GenBank/DDBJ whole genome shotgun (WGS) entry which is preliminary data.</text>
</comment>
<dbReference type="PANTHER" id="PTHR23514:SF13">
    <property type="entry name" value="INNER MEMBRANE PROTEIN YBJJ"/>
    <property type="match status" value="1"/>
</dbReference>
<dbReference type="PROSITE" id="PS50850">
    <property type="entry name" value="MFS"/>
    <property type="match status" value="1"/>
</dbReference>
<dbReference type="Gene3D" id="1.20.1250.20">
    <property type="entry name" value="MFS general substrate transporter like domains"/>
    <property type="match status" value="2"/>
</dbReference>
<dbReference type="InterPro" id="IPR036259">
    <property type="entry name" value="MFS_trans_sf"/>
</dbReference>
<feature type="transmembrane region" description="Helical" evidence="5">
    <location>
        <begin position="20"/>
        <end position="36"/>
    </location>
</feature>
<evidence type="ECO:0000313" key="7">
    <source>
        <dbReference type="EMBL" id="MFD1722010.1"/>
    </source>
</evidence>
<dbReference type="InterPro" id="IPR020846">
    <property type="entry name" value="MFS_dom"/>
</dbReference>
<feature type="domain" description="Major facilitator superfamily (MFS) profile" evidence="6">
    <location>
        <begin position="17"/>
        <end position="395"/>
    </location>
</feature>
<dbReference type="RefSeq" id="WP_377934751.1">
    <property type="nucleotide sequence ID" value="NZ_JBHUEA010000015.1"/>
</dbReference>